<dbReference type="AlphaFoldDB" id="A0A1X0Q5A9"/>
<protein>
    <submittedName>
        <fullName evidence="1">Uncharacterized protein</fullName>
    </submittedName>
</protein>
<accession>A0A1X0Q5A9</accession>
<proteinExistence type="predicted"/>
<name>A0A1X0Q5A9_9MICR</name>
<evidence type="ECO:0000313" key="1">
    <source>
        <dbReference type="EMBL" id="ORD92799.1"/>
    </source>
</evidence>
<sequence length="72" mass="8739">MVSMKFTKIKDFLKTKKYKIKLIDDVFIFFIEDFLIDGSGKYKENPELKGYIPVIEEIIKCFRKVYYEELEE</sequence>
<gene>
    <name evidence="1" type="ORF">A0H76_2873</name>
</gene>
<organism evidence="1 2">
    <name type="scientific">Hepatospora eriocheir</name>
    <dbReference type="NCBI Taxonomy" id="1081669"/>
    <lineage>
        <taxon>Eukaryota</taxon>
        <taxon>Fungi</taxon>
        <taxon>Fungi incertae sedis</taxon>
        <taxon>Microsporidia</taxon>
        <taxon>Hepatosporidae</taxon>
        <taxon>Hepatospora</taxon>
    </lineage>
</organism>
<reference evidence="1 2" key="1">
    <citation type="journal article" date="2017" name="Environ. Microbiol.">
        <title>Decay of the glycolytic pathway and adaptation to intranuclear parasitism within Enterocytozoonidae microsporidia.</title>
        <authorList>
            <person name="Wiredu Boakye D."/>
            <person name="Jaroenlak P."/>
            <person name="Prachumwat A."/>
            <person name="Williams T.A."/>
            <person name="Bateman K.S."/>
            <person name="Itsathitphaisarn O."/>
            <person name="Sritunyalucksana K."/>
            <person name="Paszkiewicz K.H."/>
            <person name="Moore K.A."/>
            <person name="Stentiford G.D."/>
            <person name="Williams B.A."/>
        </authorList>
    </citation>
    <scope>NUCLEOTIDE SEQUENCE [LARGE SCALE GENOMIC DNA]</scope>
    <source>
        <strain evidence="2">canceri</strain>
    </source>
</reference>
<dbReference type="EMBL" id="LTAI01002272">
    <property type="protein sequence ID" value="ORD92799.1"/>
    <property type="molecule type" value="Genomic_DNA"/>
</dbReference>
<evidence type="ECO:0000313" key="2">
    <source>
        <dbReference type="Proteomes" id="UP000192501"/>
    </source>
</evidence>
<dbReference type="Proteomes" id="UP000192501">
    <property type="component" value="Unassembled WGS sequence"/>
</dbReference>
<dbReference type="VEuPathDB" id="MicrosporidiaDB:A0H76_2873"/>
<comment type="caution">
    <text evidence="1">The sequence shown here is derived from an EMBL/GenBank/DDBJ whole genome shotgun (WGS) entry which is preliminary data.</text>
</comment>